<name>T2KQ15_FORAG</name>
<dbReference type="InterPro" id="IPR000805">
    <property type="entry name" value="Glyco_hydro_26"/>
</dbReference>
<dbReference type="InterPro" id="IPR022790">
    <property type="entry name" value="GH26_dom"/>
</dbReference>
<feature type="binding site" evidence="5">
    <location>
        <position position="114"/>
    </location>
    <ligand>
        <name>substrate</name>
    </ligand>
</feature>
<dbReference type="Gene3D" id="3.20.20.80">
    <property type="entry name" value="Glycosidases"/>
    <property type="match status" value="1"/>
</dbReference>
<organism evidence="9 10">
    <name type="scientific">Formosa agariphila (strain DSM 15362 / KCTC 12365 / LMG 23005 / KMM 3901 / M-2Alg 35-1)</name>
    <dbReference type="NCBI Taxonomy" id="1347342"/>
    <lineage>
        <taxon>Bacteria</taxon>
        <taxon>Pseudomonadati</taxon>
        <taxon>Bacteroidota</taxon>
        <taxon>Flavobacteriia</taxon>
        <taxon>Flavobacteriales</taxon>
        <taxon>Flavobacteriaceae</taxon>
        <taxon>Formosa</taxon>
    </lineage>
</organism>
<dbReference type="AlphaFoldDB" id="T2KQ15"/>
<feature type="binding site" evidence="5">
    <location>
        <position position="181"/>
    </location>
    <ligand>
        <name>substrate</name>
    </ligand>
</feature>
<feature type="active site" description="Nucleophile" evidence="4 7">
    <location>
        <position position="283"/>
    </location>
</feature>
<evidence type="ECO:0000313" key="9">
    <source>
        <dbReference type="EMBL" id="CDF80805.1"/>
    </source>
</evidence>
<sequence length="352" mass="40136">MGAVLLGCAGNKSVVSYKTKKAPKLLKKLKKDNHKGVMLGHEDALAYGIGWKHTKIDSLQSDVKKATNKFPVVMGWDLGGIGDAANLDGVSFNDMKLLAIQSHEKGAINTFNWHPFIYSDTISSWDTSTKIVETILPGGNKHQALILKLDQIATFISSLKTKSNKSIPVIFRPWHEMNGTWFWWGKDYCTPEEYKALFKFTVDYLKRDKGLDNLIIAYSPDRQFYTEKQYLEWYPGDAYVDILGVDNYYDFTENGDGLQAVINKLNIVVGLADERGKLAAFTETGSDKLLDSAWFTDKLSKVLIESELYKKISYVLLWRNRDEEHFYVPYKGHPAFQDFIEFTKNENILLLK</sequence>
<protein>
    <submittedName>
        <fullName evidence="9">Mannan endo-1,4-beta-mannosidase (GH26)</fullName>
    </submittedName>
</protein>
<dbReference type="Pfam" id="PF02156">
    <property type="entry name" value="Glyco_hydro_26"/>
    <property type="match status" value="1"/>
</dbReference>
<reference evidence="9 10" key="1">
    <citation type="journal article" date="2013" name="Appl. Environ. Microbiol.">
        <title>The genome of the alga-associated marine flavobacterium Formosa agariphila KMM 3901T reveals a broad potential for degradation of algal polysaccharides.</title>
        <authorList>
            <person name="Mann A.J."/>
            <person name="Hahnke R.L."/>
            <person name="Huang S."/>
            <person name="Werner J."/>
            <person name="Xing P."/>
            <person name="Barbeyron T."/>
            <person name="Huettel B."/>
            <person name="Stueber K."/>
            <person name="Reinhardt R."/>
            <person name="Harder J."/>
            <person name="Gloeckner F.O."/>
            <person name="Amann R.I."/>
            <person name="Teeling H."/>
        </authorList>
    </citation>
    <scope>NUCLEOTIDE SEQUENCE [LARGE SCALE GENOMIC DNA]</scope>
    <source>
        <strain evidence="10">DSM 15362 / KCTC 12365 / LMG 23005 / KMM 3901</strain>
    </source>
</reference>
<dbReference type="EMBL" id="HG315671">
    <property type="protein sequence ID" value="CDF80805.1"/>
    <property type="molecule type" value="Genomic_DNA"/>
</dbReference>
<dbReference type="PROSITE" id="PS51764">
    <property type="entry name" value="GH26"/>
    <property type="match status" value="1"/>
</dbReference>
<keyword evidence="3 7" id="KW-0326">Glycosidase</keyword>
<feature type="site" description="Plays an important role in maintaining the position of the catalytic nucleophile" evidence="6">
    <location>
        <position position="175"/>
    </location>
</feature>
<keyword evidence="10" id="KW-1185">Reference proteome</keyword>
<evidence type="ECO:0000256" key="6">
    <source>
        <dbReference type="PIRSR" id="PIRSR018168-3"/>
    </source>
</evidence>
<evidence type="ECO:0000256" key="7">
    <source>
        <dbReference type="PROSITE-ProRule" id="PRU01100"/>
    </source>
</evidence>
<evidence type="ECO:0000313" key="10">
    <source>
        <dbReference type="Proteomes" id="UP000016160"/>
    </source>
</evidence>
<comment type="similarity">
    <text evidence="1 7">Belongs to the glycosyl hydrolase 26 family.</text>
</comment>
<dbReference type="InterPro" id="IPR016714">
    <property type="entry name" value="MANB/E"/>
</dbReference>
<proteinExistence type="inferred from homology"/>
<dbReference type="PRINTS" id="PR00739">
    <property type="entry name" value="GLHYDRLASE26"/>
</dbReference>
<feature type="domain" description="GH26" evidence="8">
    <location>
        <begin position="20"/>
        <end position="352"/>
    </location>
</feature>
<dbReference type="STRING" id="1347342.BN863_30930"/>
<accession>T2KQ15</accession>
<evidence type="ECO:0000259" key="8">
    <source>
        <dbReference type="PROSITE" id="PS51764"/>
    </source>
</evidence>
<evidence type="ECO:0000256" key="4">
    <source>
        <dbReference type="PIRSR" id="PIRSR018168-1"/>
    </source>
</evidence>
<dbReference type="eggNOG" id="COG4124">
    <property type="taxonomic scope" value="Bacteria"/>
</dbReference>
<dbReference type="Proteomes" id="UP000016160">
    <property type="component" value="Chromosome"/>
</dbReference>
<evidence type="ECO:0000256" key="2">
    <source>
        <dbReference type="ARBA" id="ARBA00022801"/>
    </source>
</evidence>
<evidence type="ECO:0000256" key="5">
    <source>
        <dbReference type="PIRSR" id="PIRSR018168-2"/>
    </source>
</evidence>
<keyword evidence="2 7" id="KW-0378">Hydrolase</keyword>
<dbReference type="PIRSF" id="PIRSF018168">
    <property type="entry name" value="Mannan-1_4-beta-mannosidase"/>
    <property type="match status" value="1"/>
</dbReference>
<dbReference type="PANTHER" id="PTHR40079">
    <property type="entry name" value="MANNAN ENDO-1,4-BETA-MANNOSIDASE E-RELATED"/>
    <property type="match status" value="1"/>
</dbReference>
<dbReference type="PANTHER" id="PTHR40079:SF4">
    <property type="entry name" value="GH26 DOMAIN-CONTAINING PROTEIN-RELATED"/>
    <property type="match status" value="1"/>
</dbReference>
<dbReference type="PATRIC" id="fig|1347342.6.peg.3112"/>
<evidence type="ECO:0000256" key="1">
    <source>
        <dbReference type="ARBA" id="ARBA00007754"/>
    </source>
</evidence>
<feature type="active site" description="Proton donor" evidence="4 7">
    <location>
        <position position="176"/>
    </location>
</feature>
<evidence type="ECO:0000256" key="3">
    <source>
        <dbReference type="ARBA" id="ARBA00023295"/>
    </source>
</evidence>
<dbReference type="InterPro" id="IPR017853">
    <property type="entry name" value="GH"/>
</dbReference>
<dbReference type="GO" id="GO:0006080">
    <property type="term" value="P:substituted mannan metabolic process"/>
    <property type="evidence" value="ECO:0007669"/>
    <property type="project" value="InterPro"/>
</dbReference>
<dbReference type="GO" id="GO:0016985">
    <property type="term" value="F:mannan endo-1,4-beta-mannosidase activity"/>
    <property type="evidence" value="ECO:0007669"/>
    <property type="project" value="InterPro"/>
</dbReference>
<dbReference type="SUPFAM" id="SSF51445">
    <property type="entry name" value="(Trans)glycosidases"/>
    <property type="match status" value="1"/>
</dbReference>
<gene>
    <name evidence="9" type="ORF">BN863_30930</name>
</gene>
<feature type="binding site" evidence="5">
    <location>
        <position position="248"/>
    </location>
    <ligand>
        <name>substrate</name>
    </ligand>
</feature>
<dbReference type="HOGENOM" id="CLU_016930_0_1_10"/>